<sequence>MSSLVMRFRRSSSSTGCLLKRWVSIV</sequence>
<organism evidence="1">
    <name type="scientific">Arundo donax</name>
    <name type="common">Giant reed</name>
    <name type="synonym">Donax arundinaceus</name>
    <dbReference type="NCBI Taxonomy" id="35708"/>
    <lineage>
        <taxon>Eukaryota</taxon>
        <taxon>Viridiplantae</taxon>
        <taxon>Streptophyta</taxon>
        <taxon>Embryophyta</taxon>
        <taxon>Tracheophyta</taxon>
        <taxon>Spermatophyta</taxon>
        <taxon>Magnoliopsida</taxon>
        <taxon>Liliopsida</taxon>
        <taxon>Poales</taxon>
        <taxon>Poaceae</taxon>
        <taxon>PACMAD clade</taxon>
        <taxon>Arundinoideae</taxon>
        <taxon>Arundineae</taxon>
        <taxon>Arundo</taxon>
    </lineage>
</organism>
<dbReference type="AlphaFoldDB" id="A0A0A8Y301"/>
<reference evidence="1" key="2">
    <citation type="journal article" date="2015" name="Data Brief">
        <title>Shoot transcriptome of the giant reed, Arundo donax.</title>
        <authorList>
            <person name="Barrero R.A."/>
            <person name="Guerrero F.D."/>
            <person name="Moolhuijzen P."/>
            <person name="Goolsby J.A."/>
            <person name="Tidwell J."/>
            <person name="Bellgard S.E."/>
            <person name="Bellgard M.I."/>
        </authorList>
    </citation>
    <scope>NUCLEOTIDE SEQUENCE</scope>
    <source>
        <tissue evidence="1">Shoot tissue taken approximately 20 cm above the soil surface</tissue>
    </source>
</reference>
<evidence type="ECO:0000313" key="1">
    <source>
        <dbReference type="EMBL" id="JAD18122.1"/>
    </source>
</evidence>
<proteinExistence type="predicted"/>
<reference evidence="1" key="1">
    <citation type="submission" date="2014-09" db="EMBL/GenBank/DDBJ databases">
        <authorList>
            <person name="Magalhaes I.L.F."/>
            <person name="Oliveira U."/>
            <person name="Santos F.R."/>
            <person name="Vidigal T.H.D.A."/>
            <person name="Brescovit A.D."/>
            <person name="Santos A.J."/>
        </authorList>
    </citation>
    <scope>NUCLEOTIDE SEQUENCE</scope>
    <source>
        <tissue evidence="1">Shoot tissue taken approximately 20 cm above the soil surface</tissue>
    </source>
</reference>
<dbReference type="EMBL" id="GBRH01279773">
    <property type="protein sequence ID" value="JAD18122.1"/>
    <property type="molecule type" value="Transcribed_RNA"/>
</dbReference>
<accession>A0A0A8Y301</accession>
<name>A0A0A8Y301_ARUDO</name>
<protein>
    <submittedName>
        <fullName evidence="1">Uncharacterized protein</fullName>
    </submittedName>
</protein>